<dbReference type="EMBL" id="BAABAK010000020">
    <property type="protein sequence ID" value="GAA3982850.1"/>
    <property type="molecule type" value="Genomic_DNA"/>
</dbReference>
<comment type="caution">
    <text evidence="1">The sequence shown here is derived from an EMBL/GenBank/DDBJ whole genome shotgun (WGS) entry which is preliminary data.</text>
</comment>
<dbReference type="Proteomes" id="UP001501081">
    <property type="component" value="Unassembled WGS sequence"/>
</dbReference>
<sequence length="58" mass="6604">MKAILTLPTSPAKHLAFLRKLKKLNTINDKPIIIRKSDDVKETTFSLIKYNVPIANKL</sequence>
<reference evidence="2" key="1">
    <citation type="journal article" date="2019" name="Int. J. Syst. Evol. Microbiol.">
        <title>The Global Catalogue of Microorganisms (GCM) 10K type strain sequencing project: providing services to taxonomists for standard genome sequencing and annotation.</title>
        <authorList>
            <consortium name="The Broad Institute Genomics Platform"/>
            <consortium name="The Broad Institute Genome Sequencing Center for Infectious Disease"/>
            <person name="Wu L."/>
            <person name="Ma J."/>
        </authorList>
    </citation>
    <scope>NUCLEOTIDE SEQUENCE [LARGE SCALE GENOMIC DNA]</scope>
    <source>
        <strain evidence="2">JCM 17338</strain>
    </source>
</reference>
<evidence type="ECO:0000313" key="1">
    <source>
        <dbReference type="EMBL" id="GAA3982850.1"/>
    </source>
</evidence>
<accession>A0ABP7QIV9</accession>
<proteinExistence type="predicted"/>
<protein>
    <submittedName>
        <fullName evidence="1">Uncharacterized protein</fullName>
    </submittedName>
</protein>
<organism evidence="1 2">
    <name type="scientific">Pedobacter ginsengiterrae</name>
    <dbReference type="NCBI Taxonomy" id="871696"/>
    <lineage>
        <taxon>Bacteria</taxon>
        <taxon>Pseudomonadati</taxon>
        <taxon>Bacteroidota</taxon>
        <taxon>Sphingobacteriia</taxon>
        <taxon>Sphingobacteriales</taxon>
        <taxon>Sphingobacteriaceae</taxon>
        <taxon>Pedobacter</taxon>
    </lineage>
</organism>
<keyword evidence="2" id="KW-1185">Reference proteome</keyword>
<gene>
    <name evidence="1" type="ORF">GCM10022246_38520</name>
</gene>
<name>A0ABP7QIV9_9SPHI</name>
<evidence type="ECO:0000313" key="2">
    <source>
        <dbReference type="Proteomes" id="UP001501081"/>
    </source>
</evidence>